<feature type="coiled-coil region" evidence="5">
    <location>
        <begin position="212"/>
        <end position="239"/>
    </location>
</feature>
<organism evidence="7 8">
    <name type="scientific">Salinarimonas ramus</name>
    <dbReference type="NCBI Taxonomy" id="690164"/>
    <lineage>
        <taxon>Bacteria</taxon>
        <taxon>Pseudomonadati</taxon>
        <taxon>Pseudomonadota</taxon>
        <taxon>Alphaproteobacteria</taxon>
        <taxon>Hyphomicrobiales</taxon>
        <taxon>Salinarimonadaceae</taxon>
        <taxon>Salinarimonas</taxon>
    </lineage>
</organism>
<protein>
    <recommendedName>
        <fullName evidence="9">NHLP bacteriocin system secretion protein</fullName>
    </recommendedName>
</protein>
<dbReference type="NCBIfam" id="TIGR03794">
    <property type="entry name" value="NHLM_micro_HlyD"/>
    <property type="match status" value="1"/>
</dbReference>
<dbReference type="PANTHER" id="PTHR30386">
    <property type="entry name" value="MEMBRANE FUSION SUBUNIT OF EMRAB-TOLC MULTIDRUG EFFLUX PUMP"/>
    <property type="match status" value="1"/>
</dbReference>
<name>A0A917QG11_9HYPH</name>
<evidence type="ECO:0008006" key="9">
    <source>
        <dbReference type="Google" id="ProtNLM"/>
    </source>
</evidence>
<accession>A0A917QG11</accession>
<feature type="transmembrane region" description="Helical" evidence="6">
    <location>
        <begin position="27"/>
        <end position="49"/>
    </location>
</feature>
<keyword evidence="4 6" id="KW-0472">Membrane</keyword>
<keyword evidence="3 6" id="KW-1133">Transmembrane helix</keyword>
<evidence type="ECO:0000313" key="7">
    <source>
        <dbReference type="EMBL" id="GGK48814.1"/>
    </source>
</evidence>
<dbReference type="PANTHER" id="PTHR30386:SF26">
    <property type="entry name" value="TRANSPORT PROTEIN COMB"/>
    <property type="match status" value="1"/>
</dbReference>
<evidence type="ECO:0000256" key="3">
    <source>
        <dbReference type="ARBA" id="ARBA00022989"/>
    </source>
</evidence>
<dbReference type="InterPro" id="IPR022275">
    <property type="entry name" value="NHPM_bacteriocin_SS_HylD"/>
</dbReference>
<reference evidence="7 8" key="1">
    <citation type="journal article" date="2014" name="Int. J. Syst. Evol. Microbiol.">
        <title>Complete genome sequence of Corynebacterium casei LMG S-19264T (=DSM 44701T), isolated from a smear-ripened cheese.</title>
        <authorList>
            <consortium name="US DOE Joint Genome Institute (JGI-PGF)"/>
            <person name="Walter F."/>
            <person name="Albersmeier A."/>
            <person name="Kalinowski J."/>
            <person name="Ruckert C."/>
        </authorList>
    </citation>
    <scope>NUCLEOTIDE SEQUENCE [LARGE SCALE GENOMIC DNA]</scope>
    <source>
        <strain evidence="7 8">CGMCC 1.9161</strain>
    </source>
</reference>
<dbReference type="EMBL" id="BMMF01000013">
    <property type="protein sequence ID" value="GGK48814.1"/>
    <property type="molecule type" value="Genomic_DNA"/>
</dbReference>
<proteinExistence type="predicted"/>
<dbReference type="GO" id="GO:0016020">
    <property type="term" value="C:membrane"/>
    <property type="evidence" value="ECO:0007669"/>
    <property type="project" value="UniProtKB-SubCell"/>
</dbReference>
<evidence type="ECO:0000256" key="4">
    <source>
        <dbReference type="ARBA" id="ARBA00023136"/>
    </source>
</evidence>
<comment type="subcellular location">
    <subcellularLocation>
        <location evidence="1">Membrane</location>
        <topology evidence="1">Single-pass membrane protein</topology>
    </subcellularLocation>
</comment>
<evidence type="ECO:0000256" key="2">
    <source>
        <dbReference type="ARBA" id="ARBA00022692"/>
    </source>
</evidence>
<evidence type="ECO:0000313" key="8">
    <source>
        <dbReference type="Proteomes" id="UP000600449"/>
    </source>
</evidence>
<keyword evidence="8" id="KW-1185">Reference proteome</keyword>
<comment type="caution">
    <text evidence="7">The sequence shown here is derived from an EMBL/GenBank/DDBJ whole genome shotgun (WGS) entry which is preliminary data.</text>
</comment>
<gene>
    <name evidence="7" type="ORF">GCM10011322_39820</name>
</gene>
<keyword evidence="2 6" id="KW-0812">Transmembrane</keyword>
<evidence type="ECO:0000256" key="1">
    <source>
        <dbReference type="ARBA" id="ARBA00004167"/>
    </source>
</evidence>
<dbReference type="RefSeq" id="WP_188915009.1">
    <property type="nucleotide sequence ID" value="NZ_BMMF01000013.1"/>
</dbReference>
<dbReference type="Proteomes" id="UP000600449">
    <property type="component" value="Unassembled WGS sequence"/>
</dbReference>
<evidence type="ECO:0000256" key="6">
    <source>
        <dbReference type="SAM" id="Phobius"/>
    </source>
</evidence>
<evidence type="ECO:0000256" key="5">
    <source>
        <dbReference type="SAM" id="Coils"/>
    </source>
</evidence>
<sequence>MAQSSEASLPGPERLQTAIRITDPGSWIIAAVFVFVTIAVIVWGVLGVLTTRVGGLGIVLAQDGAVYELRSVGDGTVVELAVDIGASVTEGQIVARIGQPGDAVRIEAANQQIQRLQDTYDVRSAQVRVDLAERRSATDRHIAVIEDRKRTLQQRVDYLADLLAVVERERREGLTTEARLQQVRADLADTRLQVNESDVEVAQANLEYLEFEDQRQDELDALRREIAQATADRDILERTHSERTNVVAGRAGRVIGLSARQGDVVSVGAPVARIDAEGDELRVVAFFEAADGKKIGPGMDVAVSPSTAERAIWGTIQGTVTRVSELPETLASVTSLLGNQQMAEQVFASGPPILVEVTMKADASTPSGLAWSSGEGPPYAITHGTMSAVSVVVREEAPANLVIPVFRSWVGHGT</sequence>
<keyword evidence="5" id="KW-0175">Coiled coil</keyword>
<dbReference type="InterPro" id="IPR050739">
    <property type="entry name" value="MFP"/>
</dbReference>
<dbReference type="AlphaFoldDB" id="A0A917QG11"/>